<reference evidence="5 6" key="1">
    <citation type="submission" date="2021-05" db="EMBL/GenBank/DDBJ databases">
        <title>A Polyphasic approach of four new species of the genus Ohtaekwangia: Ohtaekwangia histidinii sp. nov., Ohtaekwangia cretensis sp. nov., Ohtaekwangia indiensis sp. nov., Ohtaekwangia reichenbachii sp. nov. from diverse environment.</title>
        <authorList>
            <person name="Octaviana S."/>
        </authorList>
    </citation>
    <scope>NUCLEOTIDE SEQUENCE [LARGE SCALE GENOMIC DNA]</scope>
    <source>
        <strain evidence="5 6">PWU20</strain>
    </source>
</reference>
<evidence type="ECO:0000313" key="5">
    <source>
        <dbReference type="EMBL" id="MBT1702364.1"/>
    </source>
</evidence>
<evidence type="ECO:0000256" key="3">
    <source>
        <dbReference type="ARBA" id="ARBA00022679"/>
    </source>
</evidence>
<evidence type="ECO:0000256" key="1">
    <source>
        <dbReference type="ARBA" id="ARBA00006739"/>
    </source>
</evidence>
<dbReference type="PANTHER" id="PTHR43179">
    <property type="entry name" value="RHAMNOSYLTRANSFERASE WBBL"/>
    <property type="match status" value="1"/>
</dbReference>
<keyword evidence="3" id="KW-0808">Transferase</keyword>
<dbReference type="Pfam" id="PF00535">
    <property type="entry name" value="Glycos_transf_2"/>
    <property type="match status" value="1"/>
</dbReference>
<protein>
    <submittedName>
        <fullName evidence="5">Glycosyltransferase family 2 protein</fullName>
    </submittedName>
</protein>
<dbReference type="InterPro" id="IPR001173">
    <property type="entry name" value="Glyco_trans_2-like"/>
</dbReference>
<keyword evidence="2" id="KW-0328">Glycosyltransferase</keyword>
<evidence type="ECO:0000256" key="2">
    <source>
        <dbReference type="ARBA" id="ARBA00022676"/>
    </source>
</evidence>
<dbReference type="CDD" id="cd04186">
    <property type="entry name" value="GT_2_like_c"/>
    <property type="match status" value="1"/>
</dbReference>
<accession>A0ABS5VNM0</accession>
<evidence type="ECO:0000313" key="6">
    <source>
        <dbReference type="Proteomes" id="UP000772618"/>
    </source>
</evidence>
<comment type="similarity">
    <text evidence="1">Belongs to the glycosyltransferase 2 family.</text>
</comment>
<sequence length="338" mass="38894">MTQTAVVILNYNGAKFLRQFLPSVVAYSPSATVYVVDNGSSDDSEGIVRKDFPSVQWLALEENFGFCGGYNRGLRQIEAKYYVLLNSDIEVTPGWLEPMINILENDSTVAALQPKILSYQNKKAFEYAGAAGGYMDFLGYPFCRGRLFTFLEEDLGQYDDIKEIFWATGACLVIRSSVFHQFRGLDEDLFAHMEEIDLCWKIQRTENRILYYGKSKVYHVGAGTLGYESPRKTFLNFRNNLIVNYKHLDAGEICYKLPLRILLDWLAALMFLIKGKTKNSLSVIQAHAAFFSSLRKHAIKRKALHQQFPTYSRKNIYKRSVVAAFYLLRRRKIDIRRD</sequence>
<dbReference type="Proteomes" id="UP000772618">
    <property type="component" value="Unassembled WGS sequence"/>
</dbReference>
<dbReference type="EMBL" id="JAHESD010000005">
    <property type="protein sequence ID" value="MBT1702364.1"/>
    <property type="molecule type" value="Genomic_DNA"/>
</dbReference>
<dbReference type="SUPFAM" id="SSF53448">
    <property type="entry name" value="Nucleotide-diphospho-sugar transferases"/>
    <property type="match status" value="1"/>
</dbReference>
<dbReference type="PANTHER" id="PTHR43179:SF12">
    <property type="entry name" value="GALACTOFURANOSYLTRANSFERASE GLFT2"/>
    <property type="match status" value="1"/>
</dbReference>
<proteinExistence type="inferred from homology"/>
<evidence type="ECO:0000259" key="4">
    <source>
        <dbReference type="Pfam" id="PF00535"/>
    </source>
</evidence>
<dbReference type="RefSeq" id="WP_254152250.1">
    <property type="nucleotide sequence ID" value="NZ_JAHESD010000005.1"/>
</dbReference>
<dbReference type="Gene3D" id="3.90.550.10">
    <property type="entry name" value="Spore Coat Polysaccharide Biosynthesis Protein SpsA, Chain A"/>
    <property type="match status" value="1"/>
</dbReference>
<comment type="caution">
    <text evidence="5">The sequence shown here is derived from an EMBL/GenBank/DDBJ whole genome shotgun (WGS) entry which is preliminary data.</text>
</comment>
<feature type="domain" description="Glycosyltransferase 2-like" evidence="4">
    <location>
        <begin position="6"/>
        <end position="123"/>
    </location>
</feature>
<dbReference type="InterPro" id="IPR029044">
    <property type="entry name" value="Nucleotide-diphossugar_trans"/>
</dbReference>
<gene>
    <name evidence="5" type="ORF">KK060_03685</name>
</gene>
<organism evidence="5 6">
    <name type="scientific">Chryseosolibacter indicus</name>
    <dbReference type="NCBI Taxonomy" id="2782351"/>
    <lineage>
        <taxon>Bacteria</taxon>
        <taxon>Pseudomonadati</taxon>
        <taxon>Bacteroidota</taxon>
        <taxon>Cytophagia</taxon>
        <taxon>Cytophagales</taxon>
        <taxon>Chryseotaleaceae</taxon>
        <taxon>Chryseosolibacter</taxon>
    </lineage>
</organism>
<name>A0ABS5VNM0_9BACT</name>
<keyword evidence="6" id="KW-1185">Reference proteome</keyword>